<dbReference type="GeneID" id="87875698"/>
<evidence type="ECO:0000313" key="3">
    <source>
        <dbReference type="Proteomes" id="UP001285908"/>
    </source>
</evidence>
<feature type="compositionally biased region" description="Basic residues" evidence="1">
    <location>
        <begin position="112"/>
        <end position="125"/>
    </location>
</feature>
<evidence type="ECO:0000256" key="1">
    <source>
        <dbReference type="SAM" id="MobiDB-lite"/>
    </source>
</evidence>
<accession>A0AAJ0MTM3</accession>
<dbReference type="Proteomes" id="UP001285908">
    <property type="component" value="Unassembled WGS sequence"/>
</dbReference>
<name>A0AAJ0MTM3_9PEZI</name>
<dbReference type="EMBL" id="JAULSX010000002">
    <property type="protein sequence ID" value="KAK3497155.1"/>
    <property type="molecule type" value="Genomic_DNA"/>
</dbReference>
<dbReference type="AlphaFoldDB" id="A0AAJ0MTM3"/>
<sequence>MSGFPKRSAAFNPHAYRSQAAYDAHKNSINGPKQEPSDEPKPTGSFNRNAYRSQAAFDAHQNTLHGDTHPPRGQFFDMPKSNDSFIPHGYNDQAGHHSNKNASTLRTGNNHPKNHPKQQFRKKRPTNPAKGSRTQCGVEGRHYMSDAEVREWFRQADIDYENKKKNNSTDTMRLTQAGYNKDYVPAGGHTPDFSAFRAKIPASNVIVPGMKNSLHGPGCSGLHQRRHID</sequence>
<feature type="compositionally biased region" description="Polar residues" evidence="1">
    <location>
        <begin position="100"/>
        <end position="111"/>
    </location>
</feature>
<gene>
    <name evidence="2" type="ORF">B0T23DRAFT_393441</name>
</gene>
<protein>
    <submittedName>
        <fullName evidence="2">Uncharacterized protein</fullName>
    </submittedName>
</protein>
<comment type="caution">
    <text evidence="2">The sequence shown here is derived from an EMBL/GenBank/DDBJ whole genome shotgun (WGS) entry which is preliminary data.</text>
</comment>
<evidence type="ECO:0000313" key="2">
    <source>
        <dbReference type="EMBL" id="KAK3497155.1"/>
    </source>
</evidence>
<keyword evidence="3" id="KW-1185">Reference proteome</keyword>
<dbReference type="RefSeq" id="XP_062695419.1">
    <property type="nucleotide sequence ID" value="XM_062838076.1"/>
</dbReference>
<feature type="region of interest" description="Disordered" evidence="1">
    <location>
        <begin position="1"/>
        <end position="136"/>
    </location>
</feature>
<reference evidence="2 3" key="1">
    <citation type="journal article" date="2023" name="Mol. Phylogenet. Evol.">
        <title>Genome-scale phylogeny and comparative genomics of the fungal order Sordariales.</title>
        <authorList>
            <person name="Hensen N."/>
            <person name="Bonometti L."/>
            <person name="Westerberg I."/>
            <person name="Brannstrom I.O."/>
            <person name="Guillou S."/>
            <person name="Cros-Aarteil S."/>
            <person name="Calhoun S."/>
            <person name="Haridas S."/>
            <person name="Kuo A."/>
            <person name="Mondo S."/>
            <person name="Pangilinan J."/>
            <person name="Riley R."/>
            <person name="LaButti K."/>
            <person name="Andreopoulos B."/>
            <person name="Lipzen A."/>
            <person name="Chen C."/>
            <person name="Yan M."/>
            <person name="Daum C."/>
            <person name="Ng V."/>
            <person name="Clum A."/>
            <person name="Steindorff A."/>
            <person name="Ohm R.A."/>
            <person name="Martin F."/>
            <person name="Silar P."/>
            <person name="Natvig D.O."/>
            <person name="Lalanne C."/>
            <person name="Gautier V."/>
            <person name="Ament-Velasquez S.L."/>
            <person name="Kruys A."/>
            <person name="Hutchinson M.I."/>
            <person name="Powell A.J."/>
            <person name="Barry K."/>
            <person name="Miller A.N."/>
            <person name="Grigoriev I.V."/>
            <person name="Debuchy R."/>
            <person name="Gladieux P."/>
            <person name="Hiltunen Thoren M."/>
            <person name="Johannesson H."/>
        </authorList>
    </citation>
    <scope>NUCLEOTIDE SEQUENCE [LARGE SCALE GENOMIC DNA]</scope>
    <source>
        <strain evidence="2 3">FGSC 10403</strain>
    </source>
</reference>
<organism evidence="2 3">
    <name type="scientific">Neurospora hispaniola</name>
    <dbReference type="NCBI Taxonomy" id="588809"/>
    <lineage>
        <taxon>Eukaryota</taxon>
        <taxon>Fungi</taxon>
        <taxon>Dikarya</taxon>
        <taxon>Ascomycota</taxon>
        <taxon>Pezizomycotina</taxon>
        <taxon>Sordariomycetes</taxon>
        <taxon>Sordariomycetidae</taxon>
        <taxon>Sordariales</taxon>
        <taxon>Sordariaceae</taxon>
        <taxon>Neurospora</taxon>
    </lineage>
</organism>
<proteinExistence type="predicted"/>